<name>A0A9W3DID7_RAPSA</name>
<keyword evidence="4" id="KW-0460">Magnesium</keyword>
<evidence type="ECO:0000256" key="3">
    <source>
        <dbReference type="ARBA" id="ARBA00022723"/>
    </source>
</evidence>
<evidence type="ECO:0000256" key="6">
    <source>
        <dbReference type="ARBA" id="ARBA00023239"/>
    </source>
</evidence>
<dbReference type="InterPro" id="IPR005630">
    <property type="entry name" value="Terpene_synthase_metal-bd"/>
</dbReference>
<gene>
    <name evidence="11" type="primary">LOC108832747</name>
</gene>
<dbReference type="Gene3D" id="1.10.600.10">
    <property type="entry name" value="Farnesyl Diphosphate Synthase"/>
    <property type="match status" value="1"/>
</dbReference>
<dbReference type="InterPro" id="IPR036965">
    <property type="entry name" value="Terpene_synth_N_sf"/>
</dbReference>
<evidence type="ECO:0000313" key="10">
    <source>
        <dbReference type="Proteomes" id="UP000504610"/>
    </source>
</evidence>
<dbReference type="Gene3D" id="1.50.10.130">
    <property type="entry name" value="Terpene synthase, N-terminal domain"/>
    <property type="match status" value="1"/>
</dbReference>
<dbReference type="InterPro" id="IPR008930">
    <property type="entry name" value="Terpenoid_cyclase/PrenylTrfase"/>
</dbReference>
<feature type="domain" description="Terpene synthase metal-binding" evidence="9">
    <location>
        <begin position="261"/>
        <end position="501"/>
    </location>
</feature>
<comment type="cofactor">
    <cofactor evidence="2">
        <name>Mg(2+)</name>
        <dbReference type="ChEBI" id="CHEBI:18420"/>
    </cofactor>
</comment>
<protein>
    <submittedName>
        <fullName evidence="11">Alpha-barbatene synthase isoform X1</fullName>
    </submittedName>
</protein>
<dbReference type="CDD" id="cd00684">
    <property type="entry name" value="Terpene_cyclase_plant_C1"/>
    <property type="match status" value="1"/>
</dbReference>
<dbReference type="Pfam" id="PF03936">
    <property type="entry name" value="Terpene_synth_C"/>
    <property type="match status" value="1"/>
</dbReference>
<reference evidence="10" key="1">
    <citation type="journal article" date="2019" name="Database">
        <title>The radish genome database (RadishGD): an integrated information resource for radish genomics.</title>
        <authorList>
            <person name="Yu H.J."/>
            <person name="Baek S."/>
            <person name="Lee Y.J."/>
            <person name="Cho A."/>
            <person name="Mun J.H."/>
        </authorList>
    </citation>
    <scope>NUCLEOTIDE SEQUENCE [LARGE SCALE GENOMIC DNA]</scope>
    <source>
        <strain evidence="10">cv. WK10039</strain>
    </source>
</reference>
<reference evidence="11" key="2">
    <citation type="submission" date="2025-08" db="UniProtKB">
        <authorList>
            <consortium name="RefSeq"/>
        </authorList>
    </citation>
    <scope>IDENTIFICATION</scope>
    <source>
        <tissue evidence="11">Leaf</tissue>
    </source>
</reference>
<evidence type="ECO:0000313" key="11">
    <source>
        <dbReference type="RefSeq" id="XP_056863584.1"/>
    </source>
</evidence>
<sequence length="559" mass="64927">MEAGRNQDQESCFIFSKLAPSQWADYFLNVTNTDSDLELLAKEIEVVKPKVRENFFMLSSEEEDAVKRKILLIHLLESLGLAYHFEKEIEETLKHAFEKMEDLINGENDLYTISIMFRAFRTYGHNMPSDVFNRFKGNDGKFKECMIEDVKGLLSFYEAVHFGTTTDHILDEALSFSVDHLEQLASGLRESPPHVLKHVQNALYIPQHRKTQVLVAKEYISFYEQEEDRDDTLLKLAKLNFKFLRLHYIYELKTVIMWWKGLDHVQNLPLGIRERTIESWFSTLMIYFEPKFSLGRIMTAKFVLATTCVDDFCDTYGSVPEVESLVDCLERWDPDYMENCQSLIMKTTFKLVMYLFKEFEEVMKLHGRSFALENVIEEQFKIFARSELEHLKWARTGHVPNFDEYVETGGAAAGTYSTIACSIMGLEETGKKIDFEWLISRPNVVRFIAKKTRLMDDIMDFEEDMNSGYSANALNYYMKQHGVTKEEAIREIQKMVGDVNKSINEECLKPTNVSRSVLMVALNFGRMVDVLCTSDDVYNHRGGKLKEYLIALLVDPIHL</sequence>
<keyword evidence="5" id="KW-0464">Manganese</keyword>
<keyword evidence="3" id="KW-0479">Metal-binding</keyword>
<keyword evidence="6" id="KW-0456">Lyase</keyword>
<dbReference type="InterPro" id="IPR008949">
    <property type="entry name" value="Isoprenoid_synthase_dom_sf"/>
</dbReference>
<evidence type="ECO:0000256" key="7">
    <source>
        <dbReference type="ARBA" id="ARBA00038405"/>
    </source>
</evidence>
<dbReference type="AlphaFoldDB" id="A0A9W3DID7"/>
<feature type="domain" description="Terpene synthase N-terminal" evidence="8">
    <location>
        <begin position="22"/>
        <end position="203"/>
    </location>
</feature>
<dbReference type="FunFam" id="1.50.10.130:FF:000001">
    <property type="entry name" value="Isoprene synthase, chloroplastic"/>
    <property type="match status" value="1"/>
</dbReference>
<dbReference type="Proteomes" id="UP000504610">
    <property type="component" value="Chromosome 4"/>
</dbReference>
<keyword evidence="10" id="KW-1185">Reference proteome</keyword>
<evidence type="ECO:0000256" key="1">
    <source>
        <dbReference type="ARBA" id="ARBA00001936"/>
    </source>
</evidence>
<proteinExistence type="inferred from homology"/>
<dbReference type="GO" id="GO:0010333">
    <property type="term" value="F:terpene synthase activity"/>
    <property type="evidence" value="ECO:0007669"/>
    <property type="project" value="InterPro"/>
</dbReference>
<dbReference type="RefSeq" id="XP_056863584.1">
    <property type="nucleotide sequence ID" value="XM_057007604.1"/>
</dbReference>
<comment type="cofactor">
    <cofactor evidence="1">
        <name>Mn(2+)</name>
        <dbReference type="ChEBI" id="CHEBI:29035"/>
    </cofactor>
</comment>
<evidence type="ECO:0000259" key="8">
    <source>
        <dbReference type="Pfam" id="PF01397"/>
    </source>
</evidence>
<dbReference type="InterPro" id="IPR001906">
    <property type="entry name" value="Terpene_synth_N"/>
</dbReference>
<dbReference type="GeneID" id="108832747"/>
<evidence type="ECO:0000256" key="2">
    <source>
        <dbReference type="ARBA" id="ARBA00001946"/>
    </source>
</evidence>
<comment type="similarity">
    <text evidence="7">Belongs to the terpene synthase family. Tpsa subfamily.</text>
</comment>
<dbReference type="PANTHER" id="PTHR31225:SF242">
    <property type="entry name" value="TERPENOID SYNTHASE 9"/>
    <property type="match status" value="1"/>
</dbReference>
<dbReference type="SUPFAM" id="SSF48239">
    <property type="entry name" value="Terpenoid cyclases/Protein prenyltransferases"/>
    <property type="match status" value="1"/>
</dbReference>
<evidence type="ECO:0000259" key="9">
    <source>
        <dbReference type="Pfam" id="PF03936"/>
    </source>
</evidence>
<evidence type="ECO:0000256" key="4">
    <source>
        <dbReference type="ARBA" id="ARBA00022842"/>
    </source>
</evidence>
<dbReference type="InterPro" id="IPR050148">
    <property type="entry name" value="Terpene_synthase-like"/>
</dbReference>
<evidence type="ECO:0000256" key="5">
    <source>
        <dbReference type="ARBA" id="ARBA00023211"/>
    </source>
</evidence>
<organism evidence="10 11">
    <name type="scientific">Raphanus sativus</name>
    <name type="common">Radish</name>
    <name type="synonym">Raphanus raphanistrum var. sativus</name>
    <dbReference type="NCBI Taxonomy" id="3726"/>
    <lineage>
        <taxon>Eukaryota</taxon>
        <taxon>Viridiplantae</taxon>
        <taxon>Streptophyta</taxon>
        <taxon>Embryophyta</taxon>
        <taxon>Tracheophyta</taxon>
        <taxon>Spermatophyta</taxon>
        <taxon>Magnoliopsida</taxon>
        <taxon>eudicotyledons</taxon>
        <taxon>Gunneridae</taxon>
        <taxon>Pentapetalae</taxon>
        <taxon>rosids</taxon>
        <taxon>malvids</taxon>
        <taxon>Brassicales</taxon>
        <taxon>Brassicaceae</taxon>
        <taxon>Brassiceae</taxon>
        <taxon>Raphanus</taxon>
    </lineage>
</organism>
<dbReference type="PANTHER" id="PTHR31225">
    <property type="entry name" value="OS04G0344100 PROTEIN-RELATED"/>
    <property type="match status" value="1"/>
</dbReference>
<dbReference type="InterPro" id="IPR044814">
    <property type="entry name" value="Terpene_cyclase_plant_C1"/>
</dbReference>
<dbReference type="OrthoDB" id="1111931at2759"/>
<dbReference type="SUPFAM" id="SSF48576">
    <property type="entry name" value="Terpenoid synthases"/>
    <property type="match status" value="1"/>
</dbReference>
<accession>A0A9W3DID7</accession>
<dbReference type="Pfam" id="PF01397">
    <property type="entry name" value="Terpene_synth"/>
    <property type="match status" value="1"/>
</dbReference>
<dbReference type="GO" id="GO:0016102">
    <property type="term" value="P:diterpenoid biosynthetic process"/>
    <property type="evidence" value="ECO:0007669"/>
    <property type="project" value="InterPro"/>
</dbReference>
<dbReference type="GO" id="GO:0000287">
    <property type="term" value="F:magnesium ion binding"/>
    <property type="evidence" value="ECO:0007669"/>
    <property type="project" value="InterPro"/>
</dbReference>
<dbReference type="FunFam" id="1.10.600.10:FF:000007">
    <property type="entry name" value="Isoprene synthase, chloroplastic"/>
    <property type="match status" value="1"/>
</dbReference>